<dbReference type="SMART" id="SM00364">
    <property type="entry name" value="LRR_BAC"/>
    <property type="match status" value="4"/>
</dbReference>
<evidence type="ECO:0000313" key="5">
    <source>
        <dbReference type="EMBL" id="PUU77304.1"/>
    </source>
</evidence>
<dbReference type="InterPro" id="IPR050216">
    <property type="entry name" value="LRR_domain-containing"/>
</dbReference>
<dbReference type="Proteomes" id="UP000244722">
    <property type="component" value="Unassembled WGS sequence"/>
</dbReference>
<evidence type="ECO:0000256" key="1">
    <source>
        <dbReference type="ARBA" id="ARBA00022614"/>
    </source>
</evidence>
<feature type="region of interest" description="Disordered" evidence="3">
    <location>
        <begin position="251"/>
        <end position="397"/>
    </location>
</feature>
<comment type="caution">
    <text evidence="5">The sequence shown here is derived from an EMBL/GenBank/DDBJ whole genome shotgun (WGS) entry which is preliminary data.</text>
</comment>
<sequence>MNGFELSSYKTSTMRSDISTIYHPSPPPLLAGTLSSSNTIGYHQSPPVPIDKTTCIALVTSALKEAREKNREAELRGRNNNSPDLGAQQQFYQRSGVTIDLSHQKISNIPLEVIELIKDEIERLALAHNQLTSFSEEFSSLPRLRYLNLRSNFLREFPLPLTKLPSLEILDVSRNRLRSLPQDFGKLMSLKVLSMSKNKINVLPTYIGDMSELKILKLDHNPILFPPKDVLENGETDRDTWLETVKQFLKNHAERSNPSQDTESGSSDEGGGDNTLLSSPQSQINSNVSSSQTERSRSNSESTVQAHRGSRRMGMLGPRKSSNITVTEGLRTVEEQKTLKHQRGYSHDSVIDSAHRSAQIGKPIDGSSRSPTDKERQPGPYFRRLSSLPEHKRASLSSARVGEAARGILYAMSTLQRPIEQYVQSAGDPNGGPHHKVERVLYNGNLHIGSLVGSLEAYEEKDDEAAVDKVVDACCACLAAFKQVLNMVQSDSREIGAGMVGADARYMRTLLLMVYGSYVEIQSSYDIIKPLIVGQASDSTLRSYNPGNMIARYPPNSNGNLRFKPASTASSTASVATSVVSISQSAVVPPALQTPRSDIFAVPPTPGFQPNLSHSSDGGFDHDEPLYGKFQAATAAALSTLPIIDREIKTAVTQNLQPSTTLKLREVSSLCATGTEAARRLSKTKWDAIRDGDIVERRKFWEDTNKFTNLVISIAELIKSVTQEYAFPRPTLAAVGTVVRPTKELYILMNSSSFRHMAESQQPSPHNGGSLSPTPYSASFPYQPMTATPLSAALGHAAQATMPQGYPGYGPMGMGSANGFGSRSATLLSQNHPTMTSAVGEMGMQFGNGIMPAGLMSPGAVRDMKSQHSLK</sequence>
<dbReference type="InterPro" id="IPR055414">
    <property type="entry name" value="LRR_R13L4/SHOC2-like"/>
</dbReference>
<dbReference type="AlphaFoldDB" id="A0A2T6ZPE6"/>
<feature type="compositionally biased region" description="Basic and acidic residues" evidence="3">
    <location>
        <begin position="345"/>
        <end position="355"/>
    </location>
</feature>
<dbReference type="InterPro" id="IPR019487">
    <property type="entry name" value="RAM_signalling_pathway_SOG2"/>
</dbReference>
<evidence type="ECO:0000256" key="2">
    <source>
        <dbReference type="ARBA" id="ARBA00022737"/>
    </source>
</evidence>
<dbReference type="InterPro" id="IPR003591">
    <property type="entry name" value="Leu-rich_rpt_typical-subtyp"/>
</dbReference>
<keyword evidence="6" id="KW-1185">Reference proteome</keyword>
<dbReference type="EMBL" id="NESQ01000156">
    <property type="protein sequence ID" value="PUU77304.1"/>
    <property type="molecule type" value="Genomic_DNA"/>
</dbReference>
<evidence type="ECO:0000259" key="4">
    <source>
        <dbReference type="Pfam" id="PF23598"/>
    </source>
</evidence>
<feature type="compositionally biased region" description="Low complexity" evidence="3">
    <location>
        <begin position="278"/>
        <end position="304"/>
    </location>
</feature>
<dbReference type="GO" id="GO:0005737">
    <property type="term" value="C:cytoplasm"/>
    <property type="evidence" value="ECO:0007669"/>
    <property type="project" value="TreeGrafter"/>
</dbReference>
<dbReference type="Pfam" id="PF10428">
    <property type="entry name" value="SOG2"/>
    <property type="match status" value="2"/>
</dbReference>
<feature type="region of interest" description="Disordered" evidence="3">
    <location>
        <begin position="757"/>
        <end position="777"/>
    </location>
</feature>
<keyword evidence="1" id="KW-0433">Leucine-rich repeat</keyword>
<dbReference type="Pfam" id="PF23598">
    <property type="entry name" value="LRR_14"/>
    <property type="match status" value="1"/>
</dbReference>
<evidence type="ECO:0000313" key="6">
    <source>
        <dbReference type="Proteomes" id="UP000244722"/>
    </source>
</evidence>
<dbReference type="InterPro" id="IPR032675">
    <property type="entry name" value="LRR_dom_sf"/>
</dbReference>
<reference evidence="5 6" key="1">
    <citation type="submission" date="2017-04" db="EMBL/GenBank/DDBJ databases">
        <title>Draft genome sequence of Tuber borchii Vittad., a whitish edible truffle.</title>
        <authorList>
            <consortium name="DOE Joint Genome Institute"/>
            <person name="Murat C."/>
            <person name="Kuo A."/>
            <person name="Barry K.W."/>
            <person name="Clum A."/>
            <person name="Dockter R.B."/>
            <person name="Fauchery L."/>
            <person name="Iotti M."/>
            <person name="Kohler A."/>
            <person name="Labutti K."/>
            <person name="Lindquist E.A."/>
            <person name="Lipzen A."/>
            <person name="Ohm R.A."/>
            <person name="Wang M."/>
            <person name="Grigoriev I.V."/>
            <person name="Zambonelli A."/>
            <person name="Martin F.M."/>
        </authorList>
    </citation>
    <scope>NUCLEOTIDE SEQUENCE [LARGE SCALE GENOMIC DNA]</scope>
    <source>
        <strain evidence="5 6">Tbo3840</strain>
    </source>
</reference>
<gene>
    <name evidence="5" type="ORF">B9Z19DRAFT_1128479</name>
</gene>
<dbReference type="PANTHER" id="PTHR48051:SF1">
    <property type="entry name" value="RAS SUPPRESSOR PROTEIN 1"/>
    <property type="match status" value="1"/>
</dbReference>
<proteinExistence type="predicted"/>
<dbReference type="STRING" id="42251.A0A2T6ZPE6"/>
<dbReference type="PANTHER" id="PTHR48051">
    <property type="match status" value="1"/>
</dbReference>
<feature type="domain" description="Disease resistance R13L4/SHOC-2-like LRR" evidence="4">
    <location>
        <begin position="136"/>
        <end position="218"/>
    </location>
</feature>
<organism evidence="5 6">
    <name type="scientific">Tuber borchii</name>
    <name type="common">White truffle</name>
    <dbReference type="NCBI Taxonomy" id="42251"/>
    <lineage>
        <taxon>Eukaryota</taxon>
        <taxon>Fungi</taxon>
        <taxon>Dikarya</taxon>
        <taxon>Ascomycota</taxon>
        <taxon>Pezizomycotina</taxon>
        <taxon>Pezizomycetes</taxon>
        <taxon>Pezizales</taxon>
        <taxon>Tuberaceae</taxon>
        <taxon>Tuber</taxon>
    </lineage>
</organism>
<dbReference type="SMART" id="SM00369">
    <property type="entry name" value="LRR_TYP"/>
    <property type="match status" value="4"/>
</dbReference>
<dbReference type="Gene3D" id="3.80.10.10">
    <property type="entry name" value="Ribonuclease Inhibitor"/>
    <property type="match status" value="1"/>
</dbReference>
<evidence type="ECO:0000256" key="3">
    <source>
        <dbReference type="SAM" id="MobiDB-lite"/>
    </source>
</evidence>
<accession>A0A2T6ZPE6</accession>
<dbReference type="OrthoDB" id="1394818at2759"/>
<name>A0A2T6ZPE6_TUBBO</name>
<keyword evidence="2" id="KW-0677">Repeat</keyword>
<dbReference type="SUPFAM" id="SSF52058">
    <property type="entry name" value="L domain-like"/>
    <property type="match status" value="1"/>
</dbReference>
<protein>
    <submittedName>
        <fullName evidence="5">RAM signaling pathway protein-domain-containing protein</fullName>
    </submittedName>
</protein>